<proteinExistence type="predicted"/>
<dbReference type="InterPro" id="IPR049806">
    <property type="entry name" value="MasK-like_C"/>
</dbReference>
<dbReference type="KEGG" id="bba:Bd3504"/>
<dbReference type="HOGENOM" id="CLU_1892074_0_0_7"/>
<dbReference type="NCBIfam" id="NF033768">
    <property type="entry name" value="myxo_SS_tail"/>
    <property type="match status" value="1"/>
</dbReference>
<dbReference type="AlphaFoldDB" id="Q6MHN6"/>
<dbReference type="PROSITE" id="PS51257">
    <property type="entry name" value="PROKAR_LIPOPROTEIN"/>
    <property type="match status" value="1"/>
</dbReference>
<dbReference type="STRING" id="264462.Bd3504"/>
<dbReference type="Proteomes" id="UP000008080">
    <property type="component" value="Chromosome"/>
</dbReference>
<evidence type="ECO:0000313" key="1">
    <source>
        <dbReference type="EMBL" id="CAE78296.1"/>
    </source>
</evidence>
<organism evidence="1 2">
    <name type="scientific">Bdellovibrio bacteriovorus (strain ATCC 15356 / DSM 50701 / NCIMB 9529 / HD100)</name>
    <dbReference type="NCBI Taxonomy" id="264462"/>
    <lineage>
        <taxon>Bacteria</taxon>
        <taxon>Pseudomonadati</taxon>
        <taxon>Bdellovibrionota</taxon>
        <taxon>Bdellovibrionia</taxon>
        <taxon>Bdellovibrionales</taxon>
        <taxon>Pseudobdellovibrionaceae</taxon>
        <taxon>Bdellovibrio</taxon>
    </lineage>
</organism>
<evidence type="ECO:0000313" key="2">
    <source>
        <dbReference type="Proteomes" id="UP000008080"/>
    </source>
</evidence>
<accession>Q6MHN6</accession>
<name>Q6MHN6_BDEBA</name>
<reference evidence="1 2" key="1">
    <citation type="journal article" date="2004" name="Science">
        <title>A predator unmasked: life cycle of Bdellovibrio bacteriovorus from a genomic perspective.</title>
        <authorList>
            <person name="Rendulic S."/>
            <person name="Jagtap P."/>
            <person name="Rosinus A."/>
            <person name="Eppinger M."/>
            <person name="Baar C."/>
            <person name="Lanz C."/>
            <person name="Keller H."/>
            <person name="Lambert C."/>
            <person name="Evans K.J."/>
            <person name="Goesmann A."/>
            <person name="Meyer F."/>
            <person name="Sockett R.E."/>
            <person name="Schuster S.C."/>
        </authorList>
    </citation>
    <scope>NUCLEOTIDE SEQUENCE [LARGE SCALE GENOMIC DNA]</scope>
    <source>
        <strain evidence="2">ATCC 15356 / DSM 50701 / NCIMB 9529 / HD100</strain>
    </source>
</reference>
<evidence type="ECO:0008006" key="3">
    <source>
        <dbReference type="Google" id="ProtNLM"/>
    </source>
</evidence>
<gene>
    <name evidence="1" type="ordered locus">Bd3504</name>
</gene>
<dbReference type="EMBL" id="BX842655">
    <property type="protein sequence ID" value="CAE78296.1"/>
    <property type="molecule type" value="Genomic_DNA"/>
</dbReference>
<keyword evidence="2" id="KW-1185">Reference proteome</keyword>
<protein>
    <recommendedName>
        <fullName evidence="3">TonB C-terminal domain-containing protein</fullName>
    </recommendedName>
</protein>
<sequence length="134" mass="15281">MKQGYTLNLKEYRLKEVTLFALITLILSSCSNVPTREERLDATEKATNRTLDQNQDAFKSCIQDALKRSPGLDGRATLVWIQNEDGFVKNPRIRDMNFKDPAFEDCIISKIKVMKFPPSAEDSRAKVSLELLVK</sequence>